<proteinExistence type="predicted"/>
<dbReference type="AlphaFoldDB" id="A0A1X0NBI5"/>
<gene>
    <name evidence="1" type="ORF">BZK31_03285</name>
</gene>
<dbReference type="STRING" id="1958950.BZK31_03285"/>
<organism evidence="1 2">
    <name type="scientific">Pseudomonas floridensis</name>
    <dbReference type="NCBI Taxonomy" id="1958950"/>
    <lineage>
        <taxon>Bacteria</taxon>
        <taxon>Pseudomonadati</taxon>
        <taxon>Pseudomonadota</taxon>
        <taxon>Gammaproteobacteria</taxon>
        <taxon>Pseudomonadales</taxon>
        <taxon>Pseudomonadaceae</taxon>
        <taxon>Pseudomonas</taxon>
    </lineage>
</organism>
<evidence type="ECO:0000313" key="2">
    <source>
        <dbReference type="Proteomes" id="UP000192815"/>
    </source>
</evidence>
<dbReference type="Proteomes" id="UP000192815">
    <property type="component" value="Unassembled WGS sequence"/>
</dbReference>
<name>A0A1X0NBI5_9PSED</name>
<sequence>MVDKQTLKVIIDSLSTTERITYMHTTATLHVHPRVRDPIRVFEVRHQAMMAGCAFVVSKPKLQRIRPPAPFDPNDGGRAA</sequence>
<evidence type="ECO:0000313" key="1">
    <source>
        <dbReference type="EMBL" id="ORC61345.1"/>
    </source>
</evidence>
<keyword evidence="2" id="KW-1185">Reference proteome</keyword>
<protein>
    <submittedName>
        <fullName evidence="1">Uncharacterized protein</fullName>
    </submittedName>
</protein>
<dbReference type="EMBL" id="MUIO01000010">
    <property type="protein sequence ID" value="ORC61345.1"/>
    <property type="molecule type" value="Genomic_DNA"/>
</dbReference>
<reference evidence="2" key="1">
    <citation type="submission" date="2017-02" db="EMBL/GenBank/DDBJ databases">
        <title>Pseudomonas floridae sp. nov., a novel pathogenic bacterial species isolated from tomato.</title>
        <authorList>
            <person name="Timilsina S."/>
            <person name="Vallad G.E."/>
            <person name="Jones J.B."/>
        </authorList>
    </citation>
    <scope>NUCLEOTIDE SEQUENCE [LARGE SCALE GENOMIC DNA]</scope>
    <source>
        <strain evidence="2">GEV388</strain>
    </source>
</reference>
<comment type="caution">
    <text evidence="1">The sequence shown here is derived from an EMBL/GenBank/DDBJ whole genome shotgun (WGS) entry which is preliminary data.</text>
</comment>
<accession>A0A1X0NBI5</accession>